<dbReference type="EMBL" id="JAXDAE010000009">
    <property type="protein sequence ID" value="MDY2587631.1"/>
    <property type="molecule type" value="Genomic_DNA"/>
</dbReference>
<dbReference type="SUPFAM" id="SSF54427">
    <property type="entry name" value="NTF2-like"/>
    <property type="match status" value="1"/>
</dbReference>
<dbReference type="InterPro" id="IPR029033">
    <property type="entry name" value="His_PPase_superfam"/>
</dbReference>
<dbReference type="Pfam" id="PF00300">
    <property type="entry name" value="His_Phos_1"/>
    <property type="match status" value="1"/>
</dbReference>
<reference evidence="2 3" key="1">
    <citation type="submission" date="2023-11" db="EMBL/GenBank/DDBJ databases">
        <title>Winogradskyella pelagius sp. nov., isolated from coastal sediment.</title>
        <authorList>
            <person name="Li F."/>
        </authorList>
    </citation>
    <scope>NUCLEOTIDE SEQUENCE [LARGE SCALE GENOMIC DNA]</scope>
    <source>
        <strain evidence="2 3">KCTC 23502</strain>
    </source>
</reference>
<keyword evidence="3" id="KW-1185">Reference proteome</keyword>
<accession>A0ABU5EMF6</accession>
<evidence type="ECO:0000256" key="1">
    <source>
        <dbReference type="SAM" id="SignalP"/>
    </source>
</evidence>
<dbReference type="RefSeq" id="WP_320555986.1">
    <property type="nucleotide sequence ID" value="NZ_JAXDAE010000009.1"/>
</dbReference>
<proteinExistence type="predicted"/>
<dbReference type="Gene3D" id="3.10.450.50">
    <property type="match status" value="1"/>
</dbReference>
<dbReference type="Pfam" id="PF12893">
    <property type="entry name" value="Lumazine_bd_2"/>
    <property type="match status" value="1"/>
</dbReference>
<comment type="caution">
    <text evidence="2">The sequence shown here is derived from an EMBL/GenBank/DDBJ whole genome shotgun (WGS) entry which is preliminary data.</text>
</comment>
<protein>
    <submittedName>
        <fullName evidence="2">Histidine phosphatase family protein</fullName>
    </submittedName>
</protein>
<evidence type="ECO:0000313" key="3">
    <source>
        <dbReference type="Proteomes" id="UP001285855"/>
    </source>
</evidence>
<feature type="signal peptide" evidence="1">
    <location>
        <begin position="1"/>
        <end position="18"/>
    </location>
</feature>
<dbReference type="InterPro" id="IPR032710">
    <property type="entry name" value="NTF2-like_dom_sf"/>
</dbReference>
<sequence>MKYLFITLLLLISINAVAQESSDKDQIEITLNNYIDAFYKGDTVKLKAAIKPRLNKFGYWKNKETSKYDYYDFMSYDKAMRFVQNMKDEGRTRDENKIREVEVLDIGNHIASAKVTAVWGIDYVLLSKDDGKWMIEQVIWEGPFQKDYKRDTVVTTYYLIRHAEKDQSNKADKNPHLTKEGLKRAENWSNVLGDVEFDMVYSTNYHRTIETAEPTAKSNNLDITFYDPRSMNLQEFLKETEGKTVLIVGHSNTTPMLANSLLGSKKYNQIDESNNANLYIVTINEDTKTSILLKID</sequence>
<organism evidence="2 3">
    <name type="scientific">Winogradskyella aquimaris</name>
    <dbReference type="NCBI Taxonomy" id="864074"/>
    <lineage>
        <taxon>Bacteria</taxon>
        <taxon>Pseudomonadati</taxon>
        <taxon>Bacteroidota</taxon>
        <taxon>Flavobacteriia</taxon>
        <taxon>Flavobacteriales</taxon>
        <taxon>Flavobacteriaceae</taxon>
        <taxon>Winogradskyella</taxon>
    </lineage>
</organism>
<evidence type="ECO:0000313" key="2">
    <source>
        <dbReference type="EMBL" id="MDY2587631.1"/>
    </source>
</evidence>
<name>A0ABU5EMF6_9FLAO</name>
<feature type="chain" id="PRO_5046472505" evidence="1">
    <location>
        <begin position="19"/>
        <end position="296"/>
    </location>
</feature>
<dbReference type="InterPro" id="IPR013078">
    <property type="entry name" value="His_Pase_superF_clade-1"/>
</dbReference>
<gene>
    <name evidence="2" type="ORF">SNF14_09795</name>
</gene>
<dbReference type="CDD" id="cd07067">
    <property type="entry name" value="HP_PGM_like"/>
    <property type="match status" value="1"/>
</dbReference>
<dbReference type="Proteomes" id="UP001285855">
    <property type="component" value="Unassembled WGS sequence"/>
</dbReference>
<dbReference type="InterPro" id="IPR039437">
    <property type="entry name" value="FrzH/put_lumazine-bd"/>
</dbReference>
<dbReference type="SUPFAM" id="SSF53254">
    <property type="entry name" value="Phosphoglycerate mutase-like"/>
    <property type="match status" value="1"/>
</dbReference>
<dbReference type="Gene3D" id="3.40.50.1240">
    <property type="entry name" value="Phosphoglycerate mutase-like"/>
    <property type="match status" value="1"/>
</dbReference>
<keyword evidence="1" id="KW-0732">Signal</keyword>